<name>A0A7J5YN80_DISMA</name>
<evidence type="ECO:0000256" key="1">
    <source>
        <dbReference type="SAM" id="MobiDB-lite"/>
    </source>
</evidence>
<feature type="region of interest" description="Disordered" evidence="1">
    <location>
        <begin position="1"/>
        <end position="22"/>
    </location>
</feature>
<feature type="compositionally biased region" description="Low complexity" evidence="1">
    <location>
        <begin position="1"/>
        <end position="10"/>
    </location>
</feature>
<evidence type="ECO:0000313" key="2">
    <source>
        <dbReference type="EMBL" id="KAF3850976.1"/>
    </source>
</evidence>
<evidence type="ECO:0000313" key="3">
    <source>
        <dbReference type="Proteomes" id="UP000518266"/>
    </source>
</evidence>
<feature type="compositionally biased region" description="Basic and acidic residues" evidence="1">
    <location>
        <begin position="52"/>
        <end position="64"/>
    </location>
</feature>
<protein>
    <submittedName>
        <fullName evidence="2">Uncharacterized protein</fullName>
    </submittedName>
</protein>
<accession>A0A7J5YN80</accession>
<comment type="caution">
    <text evidence="2">The sequence shown here is derived from an EMBL/GenBank/DDBJ whole genome shotgun (WGS) entry which is preliminary data.</text>
</comment>
<sequence length="119" mass="12632">MAQRCSSEGSVGEGRGEDMADFSTSSLFPMPCVCPCATITLSPCPGASGQEGRPDPSKGGHPDPHPPIWTILSTPLWACPTPDSTTKAAAAKETRACLIIVMKPFLRLPTRSIMKLFKT</sequence>
<dbReference type="Proteomes" id="UP000518266">
    <property type="component" value="Unassembled WGS sequence"/>
</dbReference>
<keyword evidence="3" id="KW-1185">Reference proteome</keyword>
<dbReference type="AlphaFoldDB" id="A0A7J5YN80"/>
<proteinExistence type="predicted"/>
<organism evidence="2 3">
    <name type="scientific">Dissostichus mawsoni</name>
    <name type="common">Antarctic cod</name>
    <dbReference type="NCBI Taxonomy" id="36200"/>
    <lineage>
        <taxon>Eukaryota</taxon>
        <taxon>Metazoa</taxon>
        <taxon>Chordata</taxon>
        <taxon>Craniata</taxon>
        <taxon>Vertebrata</taxon>
        <taxon>Euteleostomi</taxon>
        <taxon>Actinopterygii</taxon>
        <taxon>Neopterygii</taxon>
        <taxon>Teleostei</taxon>
        <taxon>Neoteleostei</taxon>
        <taxon>Acanthomorphata</taxon>
        <taxon>Eupercaria</taxon>
        <taxon>Perciformes</taxon>
        <taxon>Notothenioidei</taxon>
        <taxon>Nototheniidae</taxon>
        <taxon>Dissostichus</taxon>
    </lineage>
</organism>
<dbReference type="EMBL" id="JAAKFY010000010">
    <property type="protein sequence ID" value="KAF3850976.1"/>
    <property type="molecule type" value="Genomic_DNA"/>
</dbReference>
<gene>
    <name evidence="2" type="ORF">F7725_012748</name>
</gene>
<feature type="region of interest" description="Disordered" evidence="1">
    <location>
        <begin position="45"/>
        <end position="68"/>
    </location>
</feature>
<reference evidence="2 3" key="1">
    <citation type="submission" date="2020-03" db="EMBL/GenBank/DDBJ databases">
        <title>Dissostichus mawsoni Genome sequencing and assembly.</title>
        <authorList>
            <person name="Park H."/>
        </authorList>
    </citation>
    <scope>NUCLEOTIDE SEQUENCE [LARGE SCALE GENOMIC DNA]</scope>
    <source>
        <strain evidence="2">DM0001</strain>
        <tissue evidence="2">Muscle</tissue>
    </source>
</reference>